<evidence type="ECO:0000256" key="1">
    <source>
        <dbReference type="SAM" id="Phobius"/>
    </source>
</evidence>
<name>A0A1T5FJQ5_9SPHI</name>
<reference evidence="4 5" key="1">
    <citation type="submission" date="2017-02" db="EMBL/GenBank/DDBJ databases">
        <authorList>
            <person name="Peterson S.W."/>
        </authorList>
    </citation>
    <scope>NUCLEOTIDE SEQUENCE [LARGE SCALE GENOMIC DNA]</scope>
    <source>
        <strain evidence="4 5">DSM 22899</strain>
    </source>
</reference>
<dbReference type="Pfam" id="PF16344">
    <property type="entry name" value="FecR_C"/>
    <property type="match status" value="1"/>
</dbReference>
<gene>
    <name evidence="4" type="ORF">SAMN05660226_04044</name>
</gene>
<dbReference type="Proteomes" id="UP000190541">
    <property type="component" value="Unassembled WGS sequence"/>
</dbReference>
<dbReference type="Gene3D" id="2.60.120.1440">
    <property type="match status" value="1"/>
</dbReference>
<dbReference type="STRING" id="623280.SAMN05660226_04044"/>
<keyword evidence="1" id="KW-0472">Membrane</keyword>
<dbReference type="PANTHER" id="PTHR30273:SF2">
    <property type="entry name" value="PROTEIN FECR"/>
    <property type="match status" value="1"/>
</dbReference>
<dbReference type="InterPro" id="IPR006860">
    <property type="entry name" value="FecR"/>
</dbReference>
<keyword evidence="1" id="KW-0812">Transmembrane</keyword>
<dbReference type="AlphaFoldDB" id="A0A1T5FJQ5"/>
<protein>
    <submittedName>
        <fullName evidence="4">FecR family protein</fullName>
    </submittedName>
</protein>
<dbReference type="EMBL" id="FUYS01000017">
    <property type="protein sequence ID" value="SKB96389.1"/>
    <property type="molecule type" value="Genomic_DNA"/>
</dbReference>
<feature type="transmembrane region" description="Helical" evidence="1">
    <location>
        <begin position="82"/>
        <end position="102"/>
    </location>
</feature>
<feature type="domain" description="FecR protein" evidence="2">
    <location>
        <begin position="184"/>
        <end position="277"/>
    </location>
</feature>
<dbReference type="Pfam" id="PF04773">
    <property type="entry name" value="FecR"/>
    <property type="match status" value="1"/>
</dbReference>
<dbReference type="Gene3D" id="3.55.50.30">
    <property type="match status" value="1"/>
</dbReference>
<evidence type="ECO:0000313" key="5">
    <source>
        <dbReference type="Proteomes" id="UP000190541"/>
    </source>
</evidence>
<organism evidence="4 5">
    <name type="scientific">Parapedobacter luteus</name>
    <dbReference type="NCBI Taxonomy" id="623280"/>
    <lineage>
        <taxon>Bacteria</taxon>
        <taxon>Pseudomonadati</taxon>
        <taxon>Bacteroidota</taxon>
        <taxon>Sphingobacteriia</taxon>
        <taxon>Sphingobacteriales</taxon>
        <taxon>Sphingobacteriaceae</taxon>
        <taxon>Parapedobacter</taxon>
    </lineage>
</organism>
<dbReference type="InterPro" id="IPR012373">
    <property type="entry name" value="Ferrdict_sens_TM"/>
</dbReference>
<evidence type="ECO:0000259" key="2">
    <source>
        <dbReference type="Pfam" id="PF04773"/>
    </source>
</evidence>
<evidence type="ECO:0000259" key="3">
    <source>
        <dbReference type="Pfam" id="PF16344"/>
    </source>
</evidence>
<keyword evidence="5" id="KW-1185">Reference proteome</keyword>
<dbReference type="InterPro" id="IPR032508">
    <property type="entry name" value="FecR_C"/>
</dbReference>
<sequence length="390" mass="44020">MKRKAVNDLIKRYLQGDCTAEERQILYLWLAKQAAQEEWEWQPEEEAEVEHQLRFRLRHLLENPKPLEAESPQRTRSLFGKLAGAAAILLLALTGLGIWFLGRHPLPTVGTVAIQQREPVAFQTYAALTIHAEGKDYLVDSLPIGVETTVGQAVVKKTSINSLSYYQRLGDMDSSSRVFAKHTIFVPKGRDFNVTLPDGSDVWLNTESALEFPTRFTGSERRVTISGEAFFDVTSDKTNPFIVAANETEVIATGTQFNVKAYRDEKATYATLVEGMITMATPEESLSMTPSQQAITQQGMPGIQVSSINVANIIAKKNGYFAFYKQDITSIMKEVSRWYDVEIYFQGEISPRLFGGTFSRKRTLNELLEYFQSIGNFKFKQKGRRIIVMS</sequence>
<proteinExistence type="predicted"/>
<feature type="domain" description="Protein FecR C-terminal" evidence="3">
    <location>
        <begin position="320"/>
        <end position="388"/>
    </location>
</feature>
<accession>A0A1T5FJQ5</accession>
<dbReference type="GO" id="GO:0016989">
    <property type="term" value="F:sigma factor antagonist activity"/>
    <property type="evidence" value="ECO:0007669"/>
    <property type="project" value="TreeGrafter"/>
</dbReference>
<dbReference type="RefSeq" id="WP_079718658.1">
    <property type="nucleotide sequence ID" value="NZ_FUYS01000017.1"/>
</dbReference>
<dbReference type="PANTHER" id="PTHR30273">
    <property type="entry name" value="PERIPLASMIC SIGNAL SENSOR AND SIGMA FACTOR ACTIVATOR FECR-RELATED"/>
    <property type="match status" value="1"/>
</dbReference>
<keyword evidence="1" id="KW-1133">Transmembrane helix</keyword>
<dbReference type="OrthoDB" id="1099963at2"/>
<evidence type="ECO:0000313" key="4">
    <source>
        <dbReference type="EMBL" id="SKB96389.1"/>
    </source>
</evidence>